<keyword evidence="6" id="KW-0472">Membrane</keyword>
<dbReference type="AlphaFoldDB" id="A0A9X3NLT2"/>
<feature type="compositionally biased region" description="Low complexity" evidence="7">
    <location>
        <begin position="13"/>
        <end position="24"/>
    </location>
</feature>
<sequence length="234" mass="25534">MSADEGGERAVDEATAGSGAAGAEAGRRRTPLQRMLGRLPTIAWLTLMWVILWGDPSPGTVVAGAGVATAGYAAAKLPHLPVGLRFRPLHVLLLVGHIVWDMFASSVQVSVHALWRPERMRGVIVEVPMRTDSDLLLAMVTGGLSLITGSLVIELNREEGVLYVHGTPIESERSVRQLRRQVRRTEKLFVWAFGTAADIEEFEREERREAEREARGAAEALPGAAEADDKEDPR</sequence>
<evidence type="ECO:0000256" key="5">
    <source>
        <dbReference type="ARBA" id="ARBA00022989"/>
    </source>
</evidence>
<keyword evidence="4" id="KW-0812">Transmembrane</keyword>
<feature type="compositionally biased region" description="Basic and acidic residues" evidence="7">
    <location>
        <begin position="204"/>
        <end position="216"/>
    </location>
</feature>
<dbReference type="PANTHER" id="PTHR34584">
    <property type="entry name" value="NA(+)/H(+) ANTIPORTER SUBUNIT E1"/>
    <property type="match status" value="1"/>
</dbReference>
<dbReference type="Proteomes" id="UP001140076">
    <property type="component" value="Unassembled WGS sequence"/>
</dbReference>
<evidence type="ECO:0000256" key="3">
    <source>
        <dbReference type="ARBA" id="ARBA00022475"/>
    </source>
</evidence>
<feature type="region of interest" description="Disordered" evidence="7">
    <location>
        <begin position="1"/>
        <end position="27"/>
    </location>
</feature>
<dbReference type="RefSeq" id="WP_270073363.1">
    <property type="nucleotide sequence ID" value="NZ_JAJAQC010000030.1"/>
</dbReference>
<comment type="caution">
    <text evidence="8">The sequence shown here is derived from an EMBL/GenBank/DDBJ whole genome shotgun (WGS) entry which is preliminary data.</text>
</comment>
<evidence type="ECO:0000256" key="4">
    <source>
        <dbReference type="ARBA" id="ARBA00022692"/>
    </source>
</evidence>
<keyword evidence="5" id="KW-1133">Transmembrane helix</keyword>
<keyword evidence="9" id="KW-1185">Reference proteome</keyword>
<proteinExistence type="inferred from homology"/>
<evidence type="ECO:0000256" key="6">
    <source>
        <dbReference type="ARBA" id="ARBA00023136"/>
    </source>
</evidence>
<evidence type="ECO:0000256" key="1">
    <source>
        <dbReference type="ARBA" id="ARBA00004651"/>
    </source>
</evidence>
<feature type="compositionally biased region" description="Basic and acidic residues" evidence="7">
    <location>
        <begin position="1"/>
        <end position="12"/>
    </location>
</feature>
<dbReference type="GO" id="GO:0008324">
    <property type="term" value="F:monoatomic cation transmembrane transporter activity"/>
    <property type="evidence" value="ECO:0007669"/>
    <property type="project" value="InterPro"/>
</dbReference>
<dbReference type="PANTHER" id="PTHR34584:SF1">
    <property type="entry name" value="NA(+)_H(+) ANTIPORTER SUBUNIT E1"/>
    <property type="match status" value="1"/>
</dbReference>
<evidence type="ECO:0000256" key="2">
    <source>
        <dbReference type="ARBA" id="ARBA00006228"/>
    </source>
</evidence>
<gene>
    <name evidence="8" type="ORF">LG943_17545</name>
</gene>
<evidence type="ECO:0000256" key="7">
    <source>
        <dbReference type="SAM" id="MobiDB-lite"/>
    </source>
</evidence>
<comment type="similarity">
    <text evidence="2">Belongs to the CPA3 antiporters (TC 2.A.63) subunit E family.</text>
</comment>
<dbReference type="GO" id="GO:0005886">
    <property type="term" value="C:plasma membrane"/>
    <property type="evidence" value="ECO:0007669"/>
    <property type="project" value="UniProtKB-SubCell"/>
</dbReference>
<feature type="region of interest" description="Disordered" evidence="7">
    <location>
        <begin position="203"/>
        <end position="234"/>
    </location>
</feature>
<evidence type="ECO:0000313" key="8">
    <source>
        <dbReference type="EMBL" id="MDA0566104.1"/>
    </source>
</evidence>
<dbReference type="Pfam" id="PF01899">
    <property type="entry name" value="MNHE"/>
    <property type="match status" value="1"/>
</dbReference>
<keyword evidence="3" id="KW-1003">Cell membrane</keyword>
<dbReference type="InterPro" id="IPR002758">
    <property type="entry name" value="Cation_antiport_E"/>
</dbReference>
<dbReference type="NCBIfam" id="NF006521">
    <property type="entry name" value="PRK08965.1-5"/>
    <property type="match status" value="1"/>
</dbReference>
<reference evidence="8" key="1">
    <citation type="submission" date="2021-10" db="EMBL/GenBank/DDBJ databases">
        <title>Streptomonospora sp. nov., isolated from mangrove soil.</title>
        <authorList>
            <person name="Chen X."/>
            <person name="Ge X."/>
            <person name="Liu W."/>
        </authorList>
    </citation>
    <scope>NUCLEOTIDE SEQUENCE</scope>
    <source>
        <strain evidence="8">S1-112</strain>
    </source>
</reference>
<protein>
    <submittedName>
        <fullName evidence="8">Na+/H+ antiporter subunit E</fullName>
    </submittedName>
</protein>
<comment type="subcellular location">
    <subcellularLocation>
        <location evidence="1">Cell membrane</location>
        <topology evidence="1">Multi-pass membrane protein</topology>
    </subcellularLocation>
</comment>
<accession>A0A9X3NLT2</accession>
<dbReference type="EMBL" id="JAJAQC010000030">
    <property type="protein sequence ID" value="MDA0566104.1"/>
    <property type="molecule type" value="Genomic_DNA"/>
</dbReference>
<organism evidence="8 9">
    <name type="scientific">Streptomonospora mangrovi</name>
    <dbReference type="NCBI Taxonomy" id="2883123"/>
    <lineage>
        <taxon>Bacteria</taxon>
        <taxon>Bacillati</taxon>
        <taxon>Actinomycetota</taxon>
        <taxon>Actinomycetes</taxon>
        <taxon>Streptosporangiales</taxon>
        <taxon>Nocardiopsidaceae</taxon>
        <taxon>Streptomonospora</taxon>
    </lineage>
</organism>
<name>A0A9X3NLT2_9ACTN</name>
<evidence type="ECO:0000313" key="9">
    <source>
        <dbReference type="Proteomes" id="UP001140076"/>
    </source>
</evidence>